<proteinExistence type="predicted"/>
<feature type="compositionally biased region" description="Polar residues" evidence="1">
    <location>
        <begin position="678"/>
        <end position="687"/>
    </location>
</feature>
<feature type="compositionally biased region" description="Basic and acidic residues" evidence="1">
    <location>
        <begin position="620"/>
        <end position="631"/>
    </location>
</feature>
<evidence type="ECO:0008006" key="4">
    <source>
        <dbReference type="Google" id="ProtNLM"/>
    </source>
</evidence>
<evidence type="ECO:0000313" key="3">
    <source>
        <dbReference type="Proteomes" id="UP001162031"/>
    </source>
</evidence>
<accession>A0AAV0UB09</accession>
<comment type="caution">
    <text evidence="2">The sequence shown here is derived from an EMBL/GenBank/DDBJ whole genome shotgun (WGS) entry which is preliminary data.</text>
</comment>
<feature type="region of interest" description="Disordered" evidence="1">
    <location>
        <begin position="583"/>
        <end position="713"/>
    </location>
</feature>
<gene>
    <name evidence="2" type="ORF">HBR001_LOCUS5640</name>
</gene>
<feature type="region of interest" description="Disordered" evidence="1">
    <location>
        <begin position="900"/>
        <end position="924"/>
    </location>
</feature>
<feature type="compositionally biased region" description="Basic and acidic residues" evidence="1">
    <location>
        <begin position="640"/>
        <end position="653"/>
    </location>
</feature>
<organism evidence="2 3">
    <name type="scientific">Hyaloperonospora brassicae</name>
    <name type="common">Brassica downy mildew</name>
    <name type="synonym">Peronospora brassicae</name>
    <dbReference type="NCBI Taxonomy" id="162125"/>
    <lineage>
        <taxon>Eukaryota</taxon>
        <taxon>Sar</taxon>
        <taxon>Stramenopiles</taxon>
        <taxon>Oomycota</taxon>
        <taxon>Peronosporomycetes</taxon>
        <taxon>Peronosporales</taxon>
        <taxon>Peronosporaceae</taxon>
        <taxon>Hyaloperonospora</taxon>
    </lineage>
</organism>
<reference evidence="2" key="1">
    <citation type="submission" date="2022-12" db="EMBL/GenBank/DDBJ databases">
        <authorList>
            <person name="Webb A."/>
        </authorList>
    </citation>
    <scope>NUCLEOTIDE SEQUENCE</scope>
    <source>
        <strain evidence="2">Hp1</strain>
    </source>
</reference>
<feature type="compositionally biased region" description="Polar residues" evidence="1">
    <location>
        <begin position="907"/>
        <end position="918"/>
    </location>
</feature>
<evidence type="ECO:0000256" key="1">
    <source>
        <dbReference type="SAM" id="MobiDB-lite"/>
    </source>
</evidence>
<protein>
    <recommendedName>
        <fullName evidence="4">TFIIS central domain-containing protein</fullName>
    </recommendedName>
</protein>
<sequence length="1380" mass="152942">MDDVDRPVASGGRYEALALDMGVRLWRVEVALAVKQLLALGRAYEVRYSLPRGPVPQLHLKTDLGLSVTATMNSHVFQVHQVSAPQYAMDVVEPHTGARAAGTMRHGTTAVAPDDYLVGLAAEDLLVCPRSLKQLHKDVAAIGAQATVKTEGDKSGSRTLVLRFVRLGASQREYLHRARTPGRLVRVLDDMATHHRQLAARYDELIKQDRRAVQRLHAAKKLLMYVKVMTGDMRNTVMKERAFQFADRFRMWYADMTKEQDETGRKSCDGTMGEQPVEDMAIEAGPDQVDRSGRDNSDSVVRSILRQKNSPASWPSSAVVGAPKKRVTFSTNLTLGPTGVTWRSVKSERASVSVTVPLTDQELLRDESSISKTISSRADEGQSYLLALTGPNADLVSSLEELTAAVRTVSSLAINKELILAPGLKLQCKVQVNEPNQCTVRVRLGHLSFDCTAASDQDATIGALSRLTSAISEHQRLYGDMLLYLKSQFGLCTANDTRKVKDAAFNYLIKKRIVRLRERPSKNVNHVLTYDVVAYIQDCPLICRRGASLPSIKGEVVDALMTFLMELVDQHDESLERDRIVQIKSETTPGTTEEIDAEADIESTNDVKMEDVSEDTEGTTARDEREAELRSRGILRKRRYALDAKASENERGAPRPRLSNSTPEPKGPEMRAAPQKEGSASSANGTSLFVEDRSGLGRNHNTQKSRPEDEVAKAKSGAYQELLMLLFRHRGKVVEAVEAIEWDLSARCDTIKFTPNLTIVWTTSKLENGLVRCVLTASESVVEACGEGPSIERAKNKAASTLVKTLDGMIQTWKALLFTYNQRLAKTPTTLMAGNETQAKSRDKVSTSEKLVPPMFMYFIKVRDTLAISTACLTAKDAKRSANERWRDILESLAKMKLADSSKHSKGSTNMAHTTTRPPSVAAVQSRPLITPSVKTANLILCSDDEMDNDGDDYDSGSDGGGYGDDDWDPSAIKAASDSNVVSESAAFENELKKEYAEQSECDQTCDAKFRATIRSLFTPADELCTAINRLRASLKYRGAEHKMVVPNVTANIRMERLRDGVIEVNVDVNDVIRIKASRRAKSDACNAAVDGMLDKLNRIRSVWAQLLHFLDVKSLSYVSPVDSFRDLKLSGIANITTTVGERPRDSFGRKPHSNPGVCCVVSVDGYVLCQVTWKTEADARRLAEWRAAQFMIDLIDCGLDTKPMNEGDVTMAIDDEVSKVGKSVAWSCLIRIRDASDTCSIHEFPVDAFWCHTRNGMTPEDFPDSRSIVATQDGVVGMGRTEIEIRNLHESAMAFFYLESAYDHWKFVRQMVRYADKRKHNSRVLALSISPACPYNMYLIPPGASINSEDNSYWPEKALPRTGIDRKSVVGFLTKKKIR</sequence>
<keyword evidence="3" id="KW-1185">Reference proteome</keyword>
<name>A0AAV0UB09_HYABA</name>
<dbReference type="EMBL" id="CANTFL010001181">
    <property type="protein sequence ID" value="CAI5732814.1"/>
    <property type="molecule type" value="Genomic_DNA"/>
</dbReference>
<dbReference type="Proteomes" id="UP001162031">
    <property type="component" value="Unassembled WGS sequence"/>
</dbReference>
<feature type="compositionally biased region" description="Acidic residues" evidence="1">
    <location>
        <begin position="946"/>
        <end position="956"/>
    </location>
</feature>
<evidence type="ECO:0000313" key="2">
    <source>
        <dbReference type="EMBL" id="CAI5732814.1"/>
    </source>
</evidence>
<feature type="compositionally biased region" description="Acidic residues" evidence="1">
    <location>
        <begin position="593"/>
        <end position="603"/>
    </location>
</feature>
<feature type="region of interest" description="Disordered" evidence="1">
    <location>
        <begin position="946"/>
        <end position="966"/>
    </location>
</feature>